<dbReference type="GO" id="GO:0005737">
    <property type="term" value="C:cytoplasm"/>
    <property type="evidence" value="ECO:0007669"/>
    <property type="project" value="UniProtKB-SubCell"/>
</dbReference>
<feature type="active site" description="Nucleophile; cysteine thiosulfonate intermediate" evidence="4">
    <location>
        <position position="229"/>
    </location>
</feature>
<dbReference type="GO" id="GO:0070814">
    <property type="term" value="P:hydrogen sulfide biosynthetic process"/>
    <property type="evidence" value="ECO:0007669"/>
    <property type="project" value="UniProtKB-UniRule"/>
</dbReference>
<dbReference type="HAMAP" id="MF_00063">
    <property type="entry name" value="CysH"/>
    <property type="match status" value="1"/>
</dbReference>
<dbReference type="GO" id="GO:0051539">
    <property type="term" value="F:4 iron, 4 sulfur cluster binding"/>
    <property type="evidence" value="ECO:0007669"/>
    <property type="project" value="UniProtKB-UniRule"/>
</dbReference>
<keyword evidence="4" id="KW-0408">Iron</keyword>
<feature type="binding site" evidence="4">
    <location>
        <position position="203"/>
    </location>
    <ligand>
        <name>[4Fe-4S] cluster</name>
        <dbReference type="ChEBI" id="CHEBI:49883"/>
    </ligand>
</feature>
<feature type="domain" description="Phosphoadenosine phosphosulphate reductase" evidence="5">
    <location>
        <begin position="42"/>
        <end position="208"/>
    </location>
</feature>
<comment type="subcellular location">
    <subcellularLocation>
        <location evidence="4">Cytoplasm</location>
    </subcellularLocation>
</comment>
<dbReference type="GO" id="GO:0004604">
    <property type="term" value="F:phosphoadenylyl-sulfate reductase (thioredoxin) activity"/>
    <property type="evidence" value="ECO:0007669"/>
    <property type="project" value="UniProtKB-UniRule"/>
</dbReference>
<dbReference type="AlphaFoldDB" id="A0A934QHM4"/>
<comment type="caution">
    <text evidence="6">The sequence shown here is derived from an EMBL/GenBank/DDBJ whole genome shotgun (WGS) entry which is preliminary data.</text>
</comment>
<reference evidence="6" key="2">
    <citation type="journal article" date="2020" name="Microorganisms">
        <title>Osmotic Adaptation and Compatible Solute Biosynthesis of Phototrophic Bacteria as Revealed from Genome Analyses.</title>
        <authorList>
            <person name="Imhoff J.F."/>
            <person name="Rahn T."/>
            <person name="Kunzel S."/>
            <person name="Keller A."/>
            <person name="Neulinger S.C."/>
        </authorList>
    </citation>
    <scope>NUCLEOTIDE SEQUENCE</scope>
    <source>
        <strain evidence="6">DSM 9154</strain>
    </source>
</reference>
<dbReference type="PIRSF" id="PIRSF000857">
    <property type="entry name" value="PAPS_reductase"/>
    <property type="match status" value="1"/>
</dbReference>
<dbReference type="CDD" id="cd23945">
    <property type="entry name" value="PAPS_reductase"/>
    <property type="match status" value="1"/>
</dbReference>
<dbReference type="PANTHER" id="PTHR46509:SF1">
    <property type="entry name" value="PHOSPHOADENOSINE PHOSPHOSULFATE REDUCTASE"/>
    <property type="match status" value="1"/>
</dbReference>
<accession>A0A934QHM4</accession>
<comment type="function">
    <text evidence="4">Catalyzes the formation of sulfite from adenosine 5'-phosphosulfate (APS) using thioredoxin as an electron donor.</text>
</comment>
<dbReference type="GO" id="GO:0019379">
    <property type="term" value="P:sulfate assimilation, phosphoadenylyl sulfate reduction by phosphoadenylyl-sulfate reductase (thioredoxin)"/>
    <property type="evidence" value="ECO:0007669"/>
    <property type="project" value="UniProtKB-UniRule"/>
</dbReference>
<comment type="catalytic activity">
    <reaction evidence="4">
        <text>[thioredoxin]-disulfide + sulfite + AMP + 2 H(+) = adenosine 5'-phosphosulfate + [thioredoxin]-dithiol</text>
        <dbReference type="Rhea" id="RHEA:21976"/>
        <dbReference type="Rhea" id="RHEA-COMP:10698"/>
        <dbReference type="Rhea" id="RHEA-COMP:10700"/>
        <dbReference type="ChEBI" id="CHEBI:15378"/>
        <dbReference type="ChEBI" id="CHEBI:17359"/>
        <dbReference type="ChEBI" id="CHEBI:29950"/>
        <dbReference type="ChEBI" id="CHEBI:50058"/>
        <dbReference type="ChEBI" id="CHEBI:58243"/>
        <dbReference type="ChEBI" id="CHEBI:456215"/>
        <dbReference type="EC" id="1.8.4.10"/>
    </reaction>
</comment>
<dbReference type="NCBIfam" id="NF002537">
    <property type="entry name" value="PRK02090.1"/>
    <property type="match status" value="1"/>
</dbReference>
<dbReference type="InterPro" id="IPR014729">
    <property type="entry name" value="Rossmann-like_a/b/a_fold"/>
</dbReference>
<gene>
    <name evidence="4" type="primary">cysH</name>
    <name evidence="6" type="ORF">CKO21_06725</name>
</gene>
<keyword evidence="4" id="KW-0479">Metal-binding</keyword>
<reference evidence="6" key="1">
    <citation type="submission" date="2017-08" db="EMBL/GenBank/DDBJ databases">
        <authorList>
            <person name="Imhoff J.F."/>
            <person name="Rahn T."/>
            <person name="Kuenzel S."/>
            <person name="Neulinger S.C."/>
        </authorList>
    </citation>
    <scope>NUCLEOTIDE SEQUENCE</scope>
    <source>
        <strain evidence="6">DSM 9154</strain>
    </source>
</reference>
<comment type="cofactor">
    <cofactor evidence="4">
        <name>[4Fe-4S] cluster</name>
        <dbReference type="ChEBI" id="CHEBI:49883"/>
    </cofactor>
    <text evidence="4">Binds 1 [4Fe-4S] cluster per subunit.</text>
</comment>
<keyword evidence="7" id="KW-1185">Reference proteome</keyword>
<dbReference type="EMBL" id="NRRE01000020">
    <property type="protein sequence ID" value="MBK1696937.1"/>
    <property type="molecule type" value="Genomic_DNA"/>
</dbReference>
<dbReference type="SUPFAM" id="SSF52402">
    <property type="entry name" value="Adenine nucleotide alpha hydrolases-like"/>
    <property type="match status" value="1"/>
</dbReference>
<evidence type="ECO:0000256" key="3">
    <source>
        <dbReference type="ARBA" id="ARBA00024327"/>
    </source>
</evidence>
<dbReference type="NCBIfam" id="TIGR00434">
    <property type="entry name" value="cysH"/>
    <property type="match status" value="1"/>
</dbReference>
<name>A0A934QHM4_9PROT</name>
<evidence type="ECO:0000259" key="5">
    <source>
        <dbReference type="Pfam" id="PF01507"/>
    </source>
</evidence>
<comment type="similarity">
    <text evidence="1 4">Belongs to the PAPS reductase family. CysH subfamily.</text>
</comment>
<sequence>MDGSTPITPLDRQRALERDAEGLTGEELLALAITRHFPGTITAVSSFGAEAALLLDMISRIDPATPVIFLETGKHFPETLRYRDRLIAKLGLTGVRNEQPDEADRKQTDPDGHLWSVNPDRCCALRKVRPLERALTGFDAWITGRKRFQTATREGLPRVELVDGRVKVNPLADWTQNDVDAAFNARGLPRHPLVDQGYPSIGCLPCTRRVAEGENARAGRWSGMEKTECGIHNAWWAQQGSGSGI</sequence>
<evidence type="ECO:0000256" key="1">
    <source>
        <dbReference type="ARBA" id="ARBA00009732"/>
    </source>
</evidence>
<dbReference type="RefSeq" id="WP_051431703.1">
    <property type="nucleotide sequence ID" value="NZ_NRRE01000020.1"/>
</dbReference>
<keyword evidence="4" id="KW-0411">Iron-sulfur</keyword>
<feature type="binding site" evidence="4">
    <location>
        <position position="123"/>
    </location>
    <ligand>
        <name>[4Fe-4S] cluster</name>
        <dbReference type="ChEBI" id="CHEBI:49883"/>
    </ligand>
</feature>
<evidence type="ECO:0000313" key="7">
    <source>
        <dbReference type="Proteomes" id="UP000778970"/>
    </source>
</evidence>
<organism evidence="6 7">
    <name type="scientific">Rhodovibrio salinarum</name>
    <dbReference type="NCBI Taxonomy" id="1087"/>
    <lineage>
        <taxon>Bacteria</taxon>
        <taxon>Pseudomonadati</taxon>
        <taxon>Pseudomonadota</taxon>
        <taxon>Alphaproteobacteria</taxon>
        <taxon>Rhodospirillales</taxon>
        <taxon>Rhodovibrionaceae</taxon>
        <taxon>Rhodovibrio</taxon>
    </lineage>
</organism>
<protein>
    <recommendedName>
        <fullName evidence="4">Adenosine 5'-phosphosulfate reductase</fullName>
        <shortName evidence="4">APS reductase</shortName>
        <ecNumber evidence="4">1.8.4.10</ecNumber>
    </recommendedName>
    <alternativeName>
        <fullName evidence="4">5'-adenylylsulfate reductase</fullName>
    </alternativeName>
    <alternativeName>
        <fullName evidence="4">Thioredoxin-dependent 5'-adenylylsulfate reductase</fullName>
    </alternativeName>
</protein>
<evidence type="ECO:0000256" key="4">
    <source>
        <dbReference type="HAMAP-Rule" id="MF_00063"/>
    </source>
</evidence>
<dbReference type="GO" id="GO:0043866">
    <property type="term" value="F:adenylyl-sulfate reductase (thioredoxin) activity"/>
    <property type="evidence" value="ECO:0007669"/>
    <property type="project" value="UniProtKB-EC"/>
</dbReference>
<proteinExistence type="inferred from homology"/>
<dbReference type="Proteomes" id="UP000778970">
    <property type="component" value="Unassembled WGS sequence"/>
</dbReference>
<dbReference type="InterPro" id="IPR004511">
    <property type="entry name" value="PAPS/APS_Rdtase"/>
</dbReference>
<comment type="pathway">
    <text evidence="3 4">Sulfur metabolism; hydrogen sulfide biosynthesis; sulfite from sulfate.</text>
</comment>
<feature type="binding site" evidence="4">
    <location>
        <position position="122"/>
    </location>
    <ligand>
        <name>[4Fe-4S] cluster</name>
        <dbReference type="ChEBI" id="CHEBI:49883"/>
    </ligand>
</feature>
<evidence type="ECO:0000256" key="2">
    <source>
        <dbReference type="ARBA" id="ARBA00023002"/>
    </source>
</evidence>
<dbReference type="Pfam" id="PF01507">
    <property type="entry name" value="PAPS_reduct"/>
    <property type="match status" value="1"/>
</dbReference>
<dbReference type="GO" id="GO:0046872">
    <property type="term" value="F:metal ion binding"/>
    <property type="evidence" value="ECO:0007669"/>
    <property type="project" value="UniProtKB-KW"/>
</dbReference>
<dbReference type="InterPro" id="IPR002500">
    <property type="entry name" value="PAPS_reduct_dom"/>
</dbReference>
<dbReference type="Gene3D" id="3.40.50.620">
    <property type="entry name" value="HUPs"/>
    <property type="match status" value="1"/>
</dbReference>
<dbReference type="PANTHER" id="PTHR46509">
    <property type="entry name" value="PHOSPHOADENOSINE PHOSPHOSULFATE REDUCTASE"/>
    <property type="match status" value="1"/>
</dbReference>
<feature type="binding site" evidence="4">
    <location>
        <position position="206"/>
    </location>
    <ligand>
        <name>[4Fe-4S] cluster</name>
        <dbReference type="ChEBI" id="CHEBI:49883"/>
    </ligand>
</feature>
<keyword evidence="4" id="KW-0963">Cytoplasm</keyword>
<keyword evidence="2 4" id="KW-0560">Oxidoreductase</keyword>
<dbReference type="EC" id="1.8.4.10" evidence="4"/>
<evidence type="ECO:0000313" key="6">
    <source>
        <dbReference type="EMBL" id="MBK1696937.1"/>
    </source>
</evidence>